<dbReference type="InterPro" id="IPR000591">
    <property type="entry name" value="DEP_dom"/>
</dbReference>
<dbReference type="Proteomes" id="UP001162480">
    <property type="component" value="Chromosome 2"/>
</dbReference>
<dbReference type="GO" id="GO:0035556">
    <property type="term" value="P:intracellular signal transduction"/>
    <property type="evidence" value="ECO:0007669"/>
    <property type="project" value="InterPro"/>
</dbReference>
<dbReference type="GO" id="GO:0007186">
    <property type="term" value="P:G protein-coupled receptor signaling pathway"/>
    <property type="evidence" value="ECO:0007669"/>
    <property type="project" value="InterPro"/>
</dbReference>
<dbReference type="SUPFAM" id="SSF48097">
    <property type="entry name" value="Regulator of G-protein signaling, RGS"/>
    <property type="match status" value="1"/>
</dbReference>
<gene>
    <name evidence="5" type="ORF">OCTVUL_1B025917</name>
</gene>
<sequence length="566" mass="64727">MTITSFTMDFHQENKKHRRMVFHKMEQLVKQMSDPSNGIQVRTQKQFLTTIPKAFTGSDLIDWLMKKLDITELNEVYHLASLLCHYGYIFPITDTKSLSVKEDGSLYRFQCPYYWPQSDMSSDNEAYAIHLTKRSMRNKQKHGLEDYEQAALNRLKTMYSDKWNMINTQAENQVRIAKEKKKIDKMICDSQERAFWRVHKPAPGQIKSFEEQSKRNFSPSQITAKKESKEYLQNKVNNLTASLEKPRMRMSKVIESYQNRVDQYHDFDPFFCPPHPSNPWITDDTTAWTASSNCDQPTEKRVKMWSFGLHELLSDRAGLVCFESFLRKEFSHENIHFWLACKALKSCAQSQVASKVEKIYEDFLARGARCEINIDCKTMEEVQTNLKKKLSRYTFDPAQSHIYTLMKKDSYARFLRSDEYKTLLANAVQPTGKKKFFSFTSTKKRTPTPSPLMKRRGSTSSDHSEMGLGAPGAPCHSYSTGNLKDIGNNTAAYNCAAGAAGAARMSLPPVLTQGCSQRKCLEVPSPCFGHVPSNSSTDTEADDSTTCLVLSVPSKLNIVAPWEDTD</sequence>
<dbReference type="PRINTS" id="PR01301">
    <property type="entry name" value="RGSPROTEIN"/>
</dbReference>
<dbReference type="InterPro" id="IPR047016">
    <property type="entry name" value="RGS6/7/9/11"/>
</dbReference>
<dbReference type="PANTHER" id="PTHR45746:SF5">
    <property type="entry name" value="REGULATOR OF G-PROTEIN SIGNALING 7"/>
    <property type="match status" value="1"/>
</dbReference>
<dbReference type="InterPro" id="IPR016137">
    <property type="entry name" value="RGS"/>
</dbReference>
<dbReference type="InterPro" id="IPR036284">
    <property type="entry name" value="GGL_sf"/>
</dbReference>
<dbReference type="FunFam" id="1.10.167.10:FF:000001">
    <property type="entry name" value="Putative regulator of g-protein signaling 12"/>
    <property type="match status" value="1"/>
</dbReference>
<evidence type="ECO:0000313" key="5">
    <source>
        <dbReference type="EMBL" id="CAI9716873.1"/>
    </source>
</evidence>
<dbReference type="SMART" id="SM00049">
    <property type="entry name" value="DEP"/>
    <property type="match status" value="1"/>
</dbReference>
<protein>
    <submittedName>
        <fullName evidence="5">Regulator of G-protein signaling 7-like isoform X1</fullName>
    </submittedName>
</protein>
<dbReference type="GO" id="GO:0005096">
    <property type="term" value="F:GTPase activator activity"/>
    <property type="evidence" value="ECO:0007669"/>
    <property type="project" value="TreeGrafter"/>
</dbReference>
<dbReference type="PROSITE" id="PS50186">
    <property type="entry name" value="DEP"/>
    <property type="match status" value="1"/>
</dbReference>
<dbReference type="SMART" id="SM00315">
    <property type="entry name" value="RGS"/>
    <property type="match status" value="1"/>
</dbReference>
<dbReference type="Pfam" id="PF00615">
    <property type="entry name" value="RGS"/>
    <property type="match status" value="1"/>
</dbReference>
<dbReference type="SUPFAM" id="SSF48670">
    <property type="entry name" value="Transducin (heterotrimeric G protein), gamma chain"/>
    <property type="match status" value="1"/>
</dbReference>
<dbReference type="GO" id="GO:0009968">
    <property type="term" value="P:negative regulation of signal transduction"/>
    <property type="evidence" value="ECO:0007669"/>
    <property type="project" value="UniProtKB-KW"/>
</dbReference>
<dbReference type="Pfam" id="PF00610">
    <property type="entry name" value="DEP"/>
    <property type="match status" value="1"/>
</dbReference>
<dbReference type="Pfam" id="PF00631">
    <property type="entry name" value="G-gamma"/>
    <property type="match status" value="1"/>
</dbReference>
<organism evidence="5 6">
    <name type="scientific">Octopus vulgaris</name>
    <name type="common">Common octopus</name>
    <dbReference type="NCBI Taxonomy" id="6645"/>
    <lineage>
        <taxon>Eukaryota</taxon>
        <taxon>Metazoa</taxon>
        <taxon>Spiralia</taxon>
        <taxon>Lophotrochozoa</taxon>
        <taxon>Mollusca</taxon>
        <taxon>Cephalopoda</taxon>
        <taxon>Coleoidea</taxon>
        <taxon>Octopodiformes</taxon>
        <taxon>Octopoda</taxon>
        <taxon>Incirrata</taxon>
        <taxon>Octopodidae</taxon>
        <taxon>Octopus</taxon>
    </lineage>
</organism>
<dbReference type="InterPro" id="IPR044926">
    <property type="entry name" value="RGS_subdomain_2"/>
</dbReference>
<dbReference type="CDD" id="cd04450">
    <property type="entry name" value="DEP_RGS7-like"/>
    <property type="match status" value="1"/>
</dbReference>
<dbReference type="InterPro" id="IPR036388">
    <property type="entry name" value="WH-like_DNA-bd_sf"/>
</dbReference>
<dbReference type="GO" id="GO:0008277">
    <property type="term" value="P:regulation of G protein-coupled receptor signaling pathway"/>
    <property type="evidence" value="ECO:0007669"/>
    <property type="project" value="InterPro"/>
</dbReference>
<dbReference type="PANTHER" id="PTHR45746">
    <property type="entry name" value="LP21163P"/>
    <property type="match status" value="1"/>
</dbReference>
<reference evidence="5" key="1">
    <citation type="submission" date="2023-08" db="EMBL/GenBank/DDBJ databases">
        <authorList>
            <person name="Alioto T."/>
            <person name="Alioto T."/>
            <person name="Gomez Garrido J."/>
        </authorList>
    </citation>
    <scope>NUCLEOTIDE SEQUENCE</scope>
</reference>
<dbReference type="InterPro" id="IPR040759">
    <property type="entry name" value="RGS_DHEX"/>
</dbReference>
<dbReference type="Gene3D" id="1.10.1240.60">
    <property type="match status" value="1"/>
</dbReference>
<dbReference type="GO" id="GO:0005886">
    <property type="term" value="C:plasma membrane"/>
    <property type="evidence" value="ECO:0007669"/>
    <property type="project" value="TreeGrafter"/>
</dbReference>
<dbReference type="InterPro" id="IPR036390">
    <property type="entry name" value="WH_DNA-bd_sf"/>
</dbReference>
<feature type="region of interest" description="Disordered" evidence="2">
    <location>
        <begin position="442"/>
        <end position="468"/>
    </location>
</feature>
<feature type="domain" description="DEP" evidence="4">
    <location>
        <begin position="35"/>
        <end position="111"/>
    </location>
</feature>
<keyword evidence="6" id="KW-1185">Reference proteome</keyword>
<dbReference type="InterPro" id="IPR015898">
    <property type="entry name" value="G-protein_gamma-like_dom"/>
</dbReference>
<dbReference type="Gene3D" id="4.10.260.10">
    <property type="entry name" value="Transducin (heterotrimeric G protein), gamma chain"/>
    <property type="match status" value="1"/>
</dbReference>
<feature type="domain" description="RGS" evidence="3">
    <location>
        <begin position="308"/>
        <end position="424"/>
    </location>
</feature>
<dbReference type="GO" id="GO:0043005">
    <property type="term" value="C:neuron projection"/>
    <property type="evidence" value="ECO:0007669"/>
    <property type="project" value="TreeGrafter"/>
</dbReference>
<dbReference type="InterPro" id="IPR036305">
    <property type="entry name" value="RGS_sf"/>
</dbReference>
<dbReference type="EMBL" id="OX597815">
    <property type="protein sequence ID" value="CAI9716873.1"/>
    <property type="molecule type" value="Genomic_DNA"/>
</dbReference>
<dbReference type="Pfam" id="PF18148">
    <property type="entry name" value="RGS_DHEX"/>
    <property type="match status" value="1"/>
</dbReference>
<evidence type="ECO:0000256" key="1">
    <source>
        <dbReference type="ARBA" id="ARBA00022700"/>
    </source>
</evidence>
<dbReference type="SMART" id="SM01224">
    <property type="entry name" value="G_gamma"/>
    <property type="match status" value="1"/>
</dbReference>
<proteinExistence type="predicted"/>
<evidence type="ECO:0000259" key="4">
    <source>
        <dbReference type="PROSITE" id="PS50186"/>
    </source>
</evidence>
<evidence type="ECO:0000256" key="2">
    <source>
        <dbReference type="SAM" id="MobiDB-lite"/>
    </source>
</evidence>
<dbReference type="Gene3D" id="1.10.167.10">
    <property type="entry name" value="Regulator of G-protein Signalling 4, domain 2"/>
    <property type="match status" value="1"/>
</dbReference>
<dbReference type="GO" id="GO:0005737">
    <property type="term" value="C:cytoplasm"/>
    <property type="evidence" value="ECO:0007669"/>
    <property type="project" value="TreeGrafter"/>
</dbReference>
<dbReference type="PROSITE" id="PS50132">
    <property type="entry name" value="RGS"/>
    <property type="match status" value="1"/>
</dbReference>
<evidence type="ECO:0000313" key="6">
    <source>
        <dbReference type="Proteomes" id="UP001162480"/>
    </source>
</evidence>
<keyword evidence="1" id="KW-0734">Signal transduction inhibitor</keyword>
<dbReference type="AlphaFoldDB" id="A0AA36EYV0"/>
<accession>A0AA36EYV0</accession>
<name>A0AA36EYV0_OCTVU</name>
<dbReference type="SUPFAM" id="SSF46785">
    <property type="entry name" value="Winged helix' DNA-binding domain"/>
    <property type="match status" value="1"/>
</dbReference>
<evidence type="ECO:0000259" key="3">
    <source>
        <dbReference type="PROSITE" id="PS50132"/>
    </source>
</evidence>
<dbReference type="SMART" id="SM00224">
    <property type="entry name" value="GGL"/>
    <property type="match status" value="1"/>
</dbReference>
<dbReference type="Gene3D" id="1.10.10.10">
    <property type="entry name" value="Winged helix-like DNA-binding domain superfamily/Winged helix DNA-binding domain"/>
    <property type="match status" value="1"/>
</dbReference>
<dbReference type="InterPro" id="IPR047017">
    <property type="entry name" value="RGS6/7/9/11_DHEX_sf"/>
</dbReference>